<dbReference type="EMBL" id="SDPO01000001">
    <property type="protein sequence ID" value="RXZ50986.1"/>
    <property type="molecule type" value="Genomic_DNA"/>
</dbReference>
<comment type="similarity">
    <text evidence="1">Belongs to the ComF/GntX family.</text>
</comment>
<dbReference type="Pfam" id="PF00156">
    <property type="entry name" value="Pribosyltran"/>
    <property type="match status" value="1"/>
</dbReference>
<feature type="domain" description="Phosphoribosyltransferase" evidence="2">
    <location>
        <begin position="222"/>
        <end position="268"/>
    </location>
</feature>
<sequence>MRPPRIRRRPVCLDPCEAAGVSESHADDREADSVLRTRLLRGARESLHDALAVLLPVSCSGCGAVDRAVCALCRAALVPAPRRVDRLGLEIWAGVEYAGAAASVIGAFKDGARTDAAPALVPALRAALFAALVTVRIGVPVEVCTIPSTSEARRARGYVPVEVLLGRCGIRTAPVLALARDRADQAGLDAEERRRNAAGGLVAGPLVRSRRWFGRPHGEHPAPLAGRRFLLVDDIVTTGSTLAEAVRALAASGGETVAISVLAETPRRFPRHAGTSRETLRDIAAQGGYGGRTGVVDPPFRTG</sequence>
<dbReference type="Gene3D" id="3.40.50.2020">
    <property type="match status" value="1"/>
</dbReference>
<dbReference type="OrthoDB" id="5242900at2"/>
<evidence type="ECO:0000313" key="3">
    <source>
        <dbReference type="EMBL" id="RXZ50986.1"/>
    </source>
</evidence>
<accession>A0A4Q2JUZ1</accession>
<dbReference type="PANTHER" id="PTHR47505:SF1">
    <property type="entry name" value="DNA UTILIZATION PROTEIN YHGH"/>
    <property type="match status" value="1"/>
</dbReference>
<dbReference type="InterPro" id="IPR000836">
    <property type="entry name" value="PRTase_dom"/>
</dbReference>
<dbReference type="PANTHER" id="PTHR47505">
    <property type="entry name" value="DNA UTILIZATION PROTEIN YHGH"/>
    <property type="match status" value="1"/>
</dbReference>
<evidence type="ECO:0000256" key="1">
    <source>
        <dbReference type="ARBA" id="ARBA00008007"/>
    </source>
</evidence>
<comment type="caution">
    <text evidence="3">The sequence shown here is derived from an EMBL/GenBank/DDBJ whole genome shotgun (WGS) entry which is preliminary data.</text>
</comment>
<proteinExistence type="inferred from homology"/>
<organism evidence="3 4">
    <name type="scientific">Agromyces fucosus</name>
    <dbReference type="NCBI Taxonomy" id="41985"/>
    <lineage>
        <taxon>Bacteria</taxon>
        <taxon>Bacillati</taxon>
        <taxon>Actinomycetota</taxon>
        <taxon>Actinomycetes</taxon>
        <taxon>Micrococcales</taxon>
        <taxon>Microbacteriaceae</taxon>
        <taxon>Agromyces</taxon>
    </lineage>
</organism>
<dbReference type="AlphaFoldDB" id="A0A4Q2JUZ1"/>
<name>A0A4Q2JUZ1_9MICO</name>
<dbReference type="InterPro" id="IPR051910">
    <property type="entry name" value="ComF/GntX_DNA_util-trans"/>
</dbReference>
<keyword evidence="4" id="KW-1185">Reference proteome</keyword>
<dbReference type="Proteomes" id="UP000292935">
    <property type="component" value="Unassembled WGS sequence"/>
</dbReference>
<reference evidence="3 4" key="1">
    <citation type="submission" date="2019-01" db="EMBL/GenBank/DDBJ databases">
        <authorList>
            <person name="Li J."/>
        </authorList>
    </citation>
    <scope>NUCLEOTIDE SEQUENCE [LARGE SCALE GENOMIC DNA]</scope>
    <source>
        <strain evidence="3 4">CCUG 35506</strain>
    </source>
</reference>
<gene>
    <name evidence="3" type="ORF">ESP57_04155</name>
</gene>
<evidence type="ECO:0000313" key="4">
    <source>
        <dbReference type="Proteomes" id="UP000292935"/>
    </source>
</evidence>
<dbReference type="CDD" id="cd06223">
    <property type="entry name" value="PRTases_typeI"/>
    <property type="match status" value="1"/>
</dbReference>
<protein>
    <submittedName>
        <fullName evidence="3">ComF family protein</fullName>
    </submittedName>
</protein>
<dbReference type="SUPFAM" id="SSF53271">
    <property type="entry name" value="PRTase-like"/>
    <property type="match status" value="1"/>
</dbReference>
<dbReference type="InterPro" id="IPR029057">
    <property type="entry name" value="PRTase-like"/>
</dbReference>
<evidence type="ECO:0000259" key="2">
    <source>
        <dbReference type="Pfam" id="PF00156"/>
    </source>
</evidence>